<evidence type="ECO:0000313" key="4">
    <source>
        <dbReference type="Proteomes" id="UP000681967"/>
    </source>
</evidence>
<comment type="caution">
    <text evidence="3">The sequence shown here is derived from an EMBL/GenBank/DDBJ whole genome shotgun (WGS) entry which is preliminary data.</text>
</comment>
<gene>
    <name evidence="2" type="ORF">BYL167_LOCUS41241</name>
    <name evidence="3" type="ORF">BYL167_LOCUS47085</name>
</gene>
<feature type="region of interest" description="Disordered" evidence="1">
    <location>
        <begin position="1"/>
        <end position="20"/>
    </location>
</feature>
<organism evidence="3 4">
    <name type="scientific">Rotaria magnacalcarata</name>
    <dbReference type="NCBI Taxonomy" id="392030"/>
    <lineage>
        <taxon>Eukaryota</taxon>
        <taxon>Metazoa</taxon>
        <taxon>Spiralia</taxon>
        <taxon>Gnathifera</taxon>
        <taxon>Rotifera</taxon>
        <taxon>Eurotatoria</taxon>
        <taxon>Bdelloidea</taxon>
        <taxon>Philodinida</taxon>
        <taxon>Philodinidae</taxon>
        <taxon>Rotaria</taxon>
    </lineage>
</organism>
<evidence type="ECO:0000313" key="3">
    <source>
        <dbReference type="EMBL" id="CAF4775405.1"/>
    </source>
</evidence>
<feature type="non-terminal residue" evidence="3">
    <location>
        <position position="1"/>
    </location>
</feature>
<evidence type="ECO:0000313" key="2">
    <source>
        <dbReference type="EMBL" id="CAF4627898.1"/>
    </source>
</evidence>
<name>A0A8S3AWX3_9BILA</name>
<accession>A0A8S3AWX3</accession>
<dbReference type="Proteomes" id="UP000681967">
    <property type="component" value="Unassembled WGS sequence"/>
</dbReference>
<dbReference type="EMBL" id="CAJOBH010104104">
    <property type="protein sequence ID" value="CAF4627898.1"/>
    <property type="molecule type" value="Genomic_DNA"/>
</dbReference>
<reference evidence="3" key="1">
    <citation type="submission" date="2021-02" db="EMBL/GenBank/DDBJ databases">
        <authorList>
            <person name="Nowell W R."/>
        </authorList>
    </citation>
    <scope>NUCLEOTIDE SEQUENCE</scope>
</reference>
<protein>
    <submittedName>
        <fullName evidence="3">Uncharacterized protein</fullName>
    </submittedName>
</protein>
<sequence length="58" mass="6105">LSQNSWISATSSSSSLSQDRQIPQHLLAAIECKRNTSSDSDAITTTTTTLTASTLYGG</sequence>
<evidence type="ECO:0000256" key="1">
    <source>
        <dbReference type="SAM" id="MobiDB-lite"/>
    </source>
</evidence>
<dbReference type="AlphaFoldDB" id="A0A8S3AWX3"/>
<dbReference type="EMBL" id="CAJOBH010134593">
    <property type="protein sequence ID" value="CAF4775405.1"/>
    <property type="molecule type" value="Genomic_DNA"/>
</dbReference>
<proteinExistence type="predicted"/>
<feature type="compositionally biased region" description="Low complexity" evidence="1">
    <location>
        <begin position="1"/>
        <end position="17"/>
    </location>
</feature>